<gene>
    <name evidence="17" type="ORF">GCM10011506_36880</name>
</gene>
<dbReference type="InterPro" id="IPR003715">
    <property type="entry name" value="Poly_export_N"/>
</dbReference>
<evidence type="ECO:0000256" key="8">
    <source>
        <dbReference type="ARBA" id="ARBA00023047"/>
    </source>
</evidence>
<keyword evidence="4" id="KW-1134">Transmembrane beta strand</keyword>
<comment type="caution">
    <text evidence="17">The sequence shown here is derived from an EMBL/GenBank/DDBJ whole genome shotgun (WGS) entry which is preliminary data.</text>
</comment>
<evidence type="ECO:0000256" key="4">
    <source>
        <dbReference type="ARBA" id="ARBA00022452"/>
    </source>
</evidence>
<dbReference type="EMBL" id="BMEC01000013">
    <property type="protein sequence ID" value="GGC47873.1"/>
    <property type="molecule type" value="Genomic_DNA"/>
</dbReference>
<keyword evidence="14" id="KW-0449">Lipoprotein</keyword>
<dbReference type="Pfam" id="PF22461">
    <property type="entry name" value="SLBB_2"/>
    <property type="match status" value="1"/>
</dbReference>
<evidence type="ECO:0000256" key="5">
    <source>
        <dbReference type="ARBA" id="ARBA00022597"/>
    </source>
</evidence>
<keyword evidence="8" id="KW-0625">Polysaccharide transport</keyword>
<evidence type="ECO:0000256" key="12">
    <source>
        <dbReference type="ARBA" id="ARBA00023139"/>
    </source>
</evidence>
<name>A0ABQ1MWB5_9BACT</name>
<comment type="subcellular location">
    <subcellularLocation>
        <location evidence="1">Cell outer membrane</location>
        <topology evidence="1">Multi-pass membrane protein</topology>
    </subcellularLocation>
</comment>
<dbReference type="RefSeq" id="WP_188466363.1">
    <property type="nucleotide sequence ID" value="NZ_BAABHU010000013.1"/>
</dbReference>
<accession>A0ABQ1MWB5</accession>
<organism evidence="17 18">
    <name type="scientific">Marivirga lumbricoides</name>
    <dbReference type="NCBI Taxonomy" id="1046115"/>
    <lineage>
        <taxon>Bacteria</taxon>
        <taxon>Pseudomonadati</taxon>
        <taxon>Bacteroidota</taxon>
        <taxon>Cytophagia</taxon>
        <taxon>Cytophagales</taxon>
        <taxon>Marivirgaceae</taxon>
        <taxon>Marivirga</taxon>
    </lineage>
</organism>
<feature type="domain" description="SLBB" evidence="16">
    <location>
        <begin position="135"/>
        <end position="215"/>
    </location>
</feature>
<comment type="similarity">
    <text evidence="2">Belongs to the BexD/CtrA/VexA family.</text>
</comment>
<protein>
    <recommendedName>
        <fullName evidence="19">Soluble ligand binding domain-containing protein</fullName>
    </recommendedName>
</protein>
<dbReference type="Gene3D" id="3.10.560.10">
    <property type="entry name" value="Outer membrane lipoprotein wza domain like"/>
    <property type="match status" value="1"/>
</dbReference>
<dbReference type="Pfam" id="PF02563">
    <property type="entry name" value="Poly_export"/>
    <property type="match status" value="1"/>
</dbReference>
<evidence type="ECO:0000256" key="13">
    <source>
        <dbReference type="ARBA" id="ARBA00023237"/>
    </source>
</evidence>
<evidence type="ECO:0000256" key="7">
    <source>
        <dbReference type="ARBA" id="ARBA00022729"/>
    </source>
</evidence>
<keyword evidence="6" id="KW-0812">Transmembrane</keyword>
<feature type="domain" description="Polysaccharide export protein N-terminal" evidence="15">
    <location>
        <begin position="44"/>
        <end position="132"/>
    </location>
</feature>
<evidence type="ECO:0000313" key="17">
    <source>
        <dbReference type="EMBL" id="GGC47873.1"/>
    </source>
</evidence>
<proteinExistence type="inferred from homology"/>
<dbReference type="PANTHER" id="PTHR33619:SF3">
    <property type="entry name" value="POLYSACCHARIDE EXPORT PROTEIN GFCE-RELATED"/>
    <property type="match status" value="1"/>
</dbReference>
<keyword evidence="3" id="KW-0813">Transport</keyword>
<keyword evidence="13" id="KW-0998">Cell outer membrane</keyword>
<evidence type="ECO:0000256" key="3">
    <source>
        <dbReference type="ARBA" id="ARBA00022448"/>
    </source>
</evidence>
<evidence type="ECO:0000256" key="6">
    <source>
        <dbReference type="ARBA" id="ARBA00022692"/>
    </source>
</evidence>
<evidence type="ECO:0000256" key="1">
    <source>
        <dbReference type="ARBA" id="ARBA00004571"/>
    </source>
</evidence>
<evidence type="ECO:0000313" key="18">
    <source>
        <dbReference type="Proteomes" id="UP000636010"/>
    </source>
</evidence>
<evidence type="ECO:0000256" key="11">
    <source>
        <dbReference type="ARBA" id="ARBA00023136"/>
    </source>
</evidence>
<keyword evidence="11" id="KW-0472">Membrane</keyword>
<dbReference type="InterPro" id="IPR054765">
    <property type="entry name" value="SLBB_dom"/>
</dbReference>
<keyword evidence="5" id="KW-0762">Sugar transport</keyword>
<evidence type="ECO:0000259" key="15">
    <source>
        <dbReference type="Pfam" id="PF02563"/>
    </source>
</evidence>
<evidence type="ECO:0000256" key="10">
    <source>
        <dbReference type="ARBA" id="ARBA00023114"/>
    </source>
</evidence>
<dbReference type="PROSITE" id="PS51257">
    <property type="entry name" value="PROKAR_LIPOPROTEIN"/>
    <property type="match status" value="1"/>
</dbReference>
<keyword evidence="18" id="KW-1185">Reference proteome</keyword>
<evidence type="ECO:0000256" key="2">
    <source>
        <dbReference type="ARBA" id="ARBA00009450"/>
    </source>
</evidence>
<keyword evidence="10" id="KW-0626">Porin</keyword>
<dbReference type="Proteomes" id="UP000636010">
    <property type="component" value="Unassembled WGS sequence"/>
</dbReference>
<dbReference type="PANTHER" id="PTHR33619">
    <property type="entry name" value="POLYSACCHARIDE EXPORT PROTEIN GFCE-RELATED"/>
    <property type="match status" value="1"/>
</dbReference>
<evidence type="ECO:0008006" key="19">
    <source>
        <dbReference type="Google" id="ProtNLM"/>
    </source>
</evidence>
<dbReference type="InterPro" id="IPR049712">
    <property type="entry name" value="Poly_export"/>
</dbReference>
<sequence length="247" mass="27749">MRYLISSFFLIISLASCTPNLFRQSKKEGDNRVEALDSIFYYNPDYQYQVREGDKISISVWGQDELGVGSLYGIYNSNEVYGKWLMVDAEGNIEAPRLGTLAVEGSTTIQLKDTLRTLFSKWIVKPIVDVKVLNKEITVLGEVRDPKVITVDRDHSTLLDLVAKCGGFEFYANFKHVKVLRQVGPNVHVANIDLSKPDDYLSRNIQILPGDVVVVPSKHYKEFDKRISNIIPLTTALTASAIFMGAL</sequence>
<keyword evidence="9" id="KW-0406">Ion transport</keyword>
<evidence type="ECO:0000256" key="14">
    <source>
        <dbReference type="ARBA" id="ARBA00023288"/>
    </source>
</evidence>
<reference evidence="18" key="1">
    <citation type="journal article" date="2019" name="Int. J. Syst. Evol. Microbiol.">
        <title>The Global Catalogue of Microorganisms (GCM) 10K type strain sequencing project: providing services to taxonomists for standard genome sequencing and annotation.</title>
        <authorList>
            <consortium name="The Broad Institute Genomics Platform"/>
            <consortium name="The Broad Institute Genome Sequencing Center for Infectious Disease"/>
            <person name="Wu L."/>
            <person name="Ma J."/>
        </authorList>
    </citation>
    <scope>NUCLEOTIDE SEQUENCE [LARGE SCALE GENOMIC DNA]</scope>
    <source>
        <strain evidence="18">CGMCC 1.10832</strain>
    </source>
</reference>
<evidence type="ECO:0000259" key="16">
    <source>
        <dbReference type="Pfam" id="PF22461"/>
    </source>
</evidence>
<keyword evidence="7" id="KW-0732">Signal</keyword>
<evidence type="ECO:0000256" key="9">
    <source>
        <dbReference type="ARBA" id="ARBA00023065"/>
    </source>
</evidence>
<keyword evidence="12" id="KW-0564">Palmitate</keyword>